<evidence type="ECO:0000313" key="1">
    <source>
        <dbReference type="EMBL" id="CAG7717500.1"/>
    </source>
</evidence>
<reference evidence="1" key="1">
    <citation type="submission" date="2021-06" db="EMBL/GenBank/DDBJ databases">
        <authorList>
            <person name="Hodson N. C."/>
            <person name="Mongue J. A."/>
            <person name="Jaron S. K."/>
        </authorList>
    </citation>
    <scope>NUCLEOTIDE SEQUENCE</scope>
</reference>
<feature type="non-terminal residue" evidence="1">
    <location>
        <position position="1"/>
    </location>
</feature>
<dbReference type="CDD" id="cd11304">
    <property type="entry name" value="Cadherin_repeat"/>
    <property type="match status" value="1"/>
</dbReference>
<dbReference type="OrthoDB" id="10012272at2759"/>
<name>A0A8J2JI86_9HEXA</name>
<keyword evidence="2" id="KW-1185">Reference proteome</keyword>
<proteinExistence type="predicted"/>
<evidence type="ECO:0000313" key="2">
    <source>
        <dbReference type="Proteomes" id="UP000708208"/>
    </source>
</evidence>
<dbReference type="PANTHER" id="PTHR14139">
    <property type="entry name" value="CALSYNTENIN"/>
    <property type="match status" value="1"/>
</dbReference>
<gene>
    <name evidence="1" type="ORF">AFUS01_LOCUS6956</name>
</gene>
<dbReference type="GO" id="GO:0050806">
    <property type="term" value="P:positive regulation of synaptic transmission"/>
    <property type="evidence" value="ECO:0007669"/>
    <property type="project" value="TreeGrafter"/>
</dbReference>
<dbReference type="GO" id="GO:0045211">
    <property type="term" value="C:postsynaptic membrane"/>
    <property type="evidence" value="ECO:0007669"/>
    <property type="project" value="TreeGrafter"/>
</dbReference>
<dbReference type="GO" id="GO:0051965">
    <property type="term" value="P:positive regulation of synapse assembly"/>
    <property type="evidence" value="ECO:0007669"/>
    <property type="project" value="TreeGrafter"/>
</dbReference>
<dbReference type="AlphaFoldDB" id="A0A8J2JI86"/>
<dbReference type="PANTHER" id="PTHR14139:SF2">
    <property type="entry name" value="CALSYNTENIN-1"/>
    <property type="match status" value="1"/>
</dbReference>
<dbReference type="EMBL" id="CAJVCH010046408">
    <property type="protein sequence ID" value="CAG7717500.1"/>
    <property type="molecule type" value="Genomic_DNA"/>
</dbReference>
<protein>
    <submittedName>
        <fullName evidence="1">Uncharacterized protein</fullName>
    </submittedName>
</protein>
<accession>A0A8J2JI86</accession>
<sequence length="75" mass="8164">MITCETLPDSGLEISESVGVSTGKITGVIRNAEPLDYDRSHNHILSVVAYDCGMKRSAPVMVTIKVSRVCKLGWK</sequence>
<dbReference type="GO" id="GO:0009986">
    <property type="term" value="C:cell surface"/>
    <property type="evidence" value="ECO:0007669"/>
    <property type="project" value="TreeGrafter"/>
</dbReference>
<dbReference type="Proteomes" id="UP000708208">
    <property type="component" value="Unassembled WGS sequence"/>
</dbReference>
<organism evidence="1 2">
    <name type="scientific">Allacma fusca</name>
    <dbReference type="NCBI Taxonomy" id="39272"/>
    <lineage>
        <taxon>Eukaryota</taxon>
        <taxon>Metazoa</taxon>
        <taxon>Ecdysozoa</taxon>
        <taxon>Arthropoda</taxon>
        <taxon>Hexapoda</taxon>
        <taxon>Collembola</taxon>
        <taxon>Symphypleona</taxon>
        <taxon>Sminthuridae</taxon>
        <taxon>Allacma</taxon>
    </lineage>
</organism>
<comment type="caution">
    <text evidence="1">The sequence shown here is derived from an EMBL/GenBank/DDBJ whole genome shotgun (WGS) entry which is preliminary data.</text>
</comment>